<dbReference type="PROSITE" id="PS51257">
    <property type="entry name" value="PROKAR_LIPOPROTEIN"/>
    <property type="match status" value="1"/>
</dbReference>
<keyword evidence="2 6" id="KW-0812">Transmembrane</keyword>
<keyword evidence="5" id="KW-0175">Coiled coil</keyword>
<dbReference type="SUPFAM" id="SSF81324">
    <property type="entry name" value="Voltage-gated potassium channels"/>
    <property type="match status" value="1"/>
</dbReference>
<evidence type="ECO:0000256" key="4">
    <source>
        <dbReference type="ARBA" id="ARBA00023136"/>
    </source>
</evidence>
<reference evidence="7 8" key="1">
    <citation type="submission" date="2019-02" db="EMBL/GenBank/DDBJ databases">
        <title>Deep-cultivation of Planctomycetes and their phenomic and genomic characterization uncovers novel biology.</title>
        <authorList>
            <person name="Wiegand S."/>
            <person name="Jogler M."/>
            <person name="Boedeker C."/>
            <person name="Pinto D."/>
            <person name="Vollmers J."/>
            <person name="Rivas-Marin E."/>
            <person name="Kohn T."/>
            <person name="Peeters S.H."/>
            <person name="Heuer A."/>
            <person name="Rast P."/>
            <person name="Oberbeckmann S."/>
            <person name="Bunk B."/>
            <person name="Jeske O."/>
            <person name="Meyerdierks A."/>
            <person name="Storesund J.E."/>
            <person name="Kallscheuer N."/>
            <person name="Luecker S."/>
            <person name="Lage O.M."/>
            <person name="Pohl T."/>
            <person name="Merkel B.J."/>
            <person name="Hornburger P."/>
            <person name="Mueller R.-W."/>
            <person name="Bruemmer F."/>
            <person name="Labrenz M."/>
            <person name="Spormann A.M."/>
            <person name="Op Den Camp H."/>
            <person name="Overmann J."/>
            <person name="Amann R."/>
            <person name="Jetten M.S.M."/>
            <person name="Mascher T."/>
            <person name="Medema M.H."/>
            <person name="Devos D.P."/>
            <person name="Kaster A.-K."/>
            <person name="Ovreas L."/>
            <person name="Rohde M."/>
            <person name="Galperin M.Y."/>
            <person name="Jogler C."/>
        </authorList>
    </citation>
    <scope>NUCLEOTIDE SEQUENCE [LARGE SCALE GENOMIC DNA]</scope>
    <source>
        <strain evidence="7 8">Pan14r</strain>
    </source>
</reference>
<evidence type="ECO:0000313" key="7">
    <source>
        <dbReference type="EMBL" id="TWT69896.1"/>
    </source>
</evidence>
<comment type="caution">
    <text evidence="7">The sequence shown here is derived from an EMBL/GenBank/DDBJ whole genome shotgun (WGS) entry which is preliminary data.</text>
</comment>
<dbReference type="EMBL" id="SJPL01000001">
    <property type="protein sequence ID" value="TWT69896.1"/>
    <property type="molecule type" value="Genomic_DNA"/>
</dbReference>
<dbReference type="AlphaFoldDB" id="A0A5C5Y2A3"/>
<feature type="transmembrane region" description="Helical" evidence="6">
    <location>
        <begin position="168"/>
        <end position="189"/>
    </location>
</feature>
<evidence type="ECO:0000256" key="3">
    <source>
        <dbReference type="ARBA" id="ARBA00022989"/>
    </source>
</evidence>
<feature type="transmembrane region" description="Helical" evidence="6">
    <location>
        <begin position="201"/>
        <end position="224"/>
    </location>
</feature>
<feature type="transmembrane region" description="Helical" evidence="6">
    <location>
        <begin position="236"/>
        <end position="256"/>
    </location>
</feature>
<keyword evidence="4 6" id="KW-0472">Membrane</keyword>
<feature type="transmembrane region" description="Helical" evidence="6">
    <location>
        <begin position="17"/>
        <end position="37"/>
    </location>
</feature>
<evidence type="ECO:0000313" key="8">
    <source>
        <dbReference type="Proteomes" id="UP000317238"/>
    </source>
</evidence>
<feature type="coiled-coil region" evidence="5">
    <location>
        <begin position="308"/>
        <end position="335"/>
    </location>
</feature>
<evidence type="ECO:0000256" key="6">
    <source>
        <dbReference type="SAM" id="Phobius"/>
    </source>
</evidence>
<comment type="subcellular location">
    <subcellularLocation>
        <location evidence="1">Membrane</location>
        <topology evidence="1">Multi-pass membrane protein</topology>
    </subcellularLocation>
</comment>
<evidence type="ECO:0000256" key="5">
    <source>
        <dbReference type="SAM" id="Coils"/>
    </source>
</evidence>
<dbReference type="InterPro" id="IPR027359">
    <property type="entry name" value="Volt_channel_dom_sf"/>
</dbReference>
<accession>A0A5C5Y2A3</accession>
<dbReference type="GO" id="GO:0016020">
    <property type="term" value="C:membrane"/>
    <property type="evidence" value="ECO:0007669"/>
    <property type="project" value="UniProtKB-SubCell"/>
</dbReference>
<protein>
    <recommendedName>
        <fullName evidence="9">Potassium channel protein</fullName>
    </recommendedName>
</protein>
<organism evidence="7 8">
    <name type="scientific">Crateriforma conspicua</name>
    <dbReference type="NCBI Taxonomy" id="2527996"/>
    <lineage>
        <taxon>Bacteria</taxon>
        <taxon>Pseudomonadati</taxon>
        <taxon>Planctomycetota</taxon>
        <taxon>Planctomycetia</taxon>
        <taxon>Planctomycetales</taxon>
        <taxon>Planctomycetaceae</taxon>
        <taxon>Crateriforma</taxon>
    </lineage>
</organism>
<proteinExistence type="predicted"/>
<feature type="transmembrane region" description="Helical" evidence="6">
    <location>
        <begin position="120"/>
        <end position="137"/>
    </location>
</feature>
<sequence>MLSAATRITIARMTAPLFFWLSLAFLVGQACLVVLWVDVPNLRESALVALEEVDPEQEQNLADIGQARAIGLGLDPQTQREELATQHRVVTLLLLIWPLIIAESVFHWLSRSWSRANRWFHFYGFLFCLCPSLRLCARSVEMDRRLWLPGLGWRRSDKRLRRRLERTFSLPMIAIALLILPVLAIEFFFKAQVVQHEWLRFALHVSTGVIWFAFALEFILMVSVAEKKFDYIRTNWIDLAIILLPLLSFLRSLSLVRSTKVAKLLRVSKLTRLASMYRMRATAVKALRALILWDVLERLLRPDPEKQLQKLKEDLNQRELEIRILKREIYRAERKLRRGADDSEAALTGTEIAVAADTTLDSDEV</sequence>
<feature type="transmembrane region" description="Helical" evidence="6">
    <location>
        <begin position="89"/>
        <end position="108"/>
    </location>
</feature>
<gene>
    <name evidence="7" type="ORF">Pan14r_21930</name>
</gene>
<name>A0A5C5Y2A3_9PLAN</name>
<dbReference type="Proteomes" id="UP000317238">
    <property type="component" value="Unassembled WGS sequence"/>
</dbReference>
<evidence type="ECO:0008006" key="9">
    <source>
        <dbReference type="Google" id="ProtNLM"/>
    </source>
</evidence>
<dbReference type="Gene3D" id="1.20.120.350">
    <property type="entry name" value="Voltage-gated potassium channels. Chain C"/>
    <property type="match status" value="1"/>
</dbReference>
<keyword evidence="3 6" id="KW-1133">Transmembrane helix</keyword>
<evidence type="ECO:0000256" key="1">
    <source>
        <dbReference type="ARBA" id="ARBA00004141"/>
    </source>
</evidence>
<keyword evidence="8" id="KW-1185">Reference proteome</keyword>
<evidence type="ECO:0000256" key="2">
    <source>
        <dbReference type="ARBA" id="ARBA00022692"/>
    </source>
</evidence>